<dbReference type="PROSITE" id="PS51457">
    <property type="entry name" value="BEN"/>
    <property type="match status" value="1"/>
</dbReference>
<feature type="compositionally biased region" description="Polar residues" evidence="1">
    <location>
        <begin position="151"/>
        <end position="167"/>
    </location>
</feature>
<evidence type="ECO:0000313" key="3">
    <source>
        <dbReference type="EMBL" id="KAJ8715728.1"/>
    </source>
</evidence>
<dbReference type="Pfam" id="PF10523">
    <property type="entry name" value="BEN"/>
    <property type="match status" value="1"/>
</dbReference>
<reference evidence="3" key="1">
    <citation type="submission" date="2023-03" db="EMBL/GenBank/DDBJ databases">
        <title>Chromosome-level genomes of two armyworms, Mythimna separata and Mythimna loreyi, provide insights into the biosynthesis and reception of sex pheromones.</title>
        <authorList>
            <person name="Zhao H."/>
        </authorList>
    </citation>
    <scope>NUCLEOTIDE SEQUENCE</scope>
    <source>
        <strain evidence="3">BeijingLab</strain>
        <tissue evidence="3">Pupa</tissue>
    </source>
</reference>
<evidence type="ECO:0000256" key="1">
    <source>
        <dbReference type="SAM" id="MobiDB-lite"/>
    </source>
</evidence>
<protein>
    <recommendedName>
        <fullName evidence="2">BEN domain-containing protein</fullName>
    </recommendedName>
</protein>
<keyword evidence="4" id="KW-1185">Reference proteome</keyword>
<dbReference type="EMBL" id="JARGEI010000018">
    <property type="protein sequence ID" value="KAJ8715728.1"/>
    <property type="molecule type" value="Genomic_DNA"/>
</dbReference>
<proteinExistence type="predicted"/>
<evidence type="ECO:0000313" key="4">
    <source>
        <dbReference type="Proteomes" id="UP001231518"/>
    </source>
</evidence>
<dbReference type="InterPro" id="IPR018379">
    <property type="entry name" value="BEN_domain"/>
</dbReference>
<dbReference type="Gene3D" id="1.10.10.2590">
    <property type="entry name" value="BEN domain"/>
    <property type="match status" value="1"/>
</dbReference>
<organism evidence="3 4">
    <name type="scientific">Mythimna separata</name>
    <name type="common">Oriental armyworm</name>
    <name type="synonym">Pseudaletia separata</name>
    <dbReference type="NCBI Taxonomy" id="271217"/>
    <lineage>
        <taxon>Eukaryota</taxon>
        <taxon>Metazoa</taxon>
        <taxon>Ecdysozoa</taxon>
        <taxon>Arthropoda</taxon>
        <taxon>Hexapoda</taxon>
        <taxon>Insecta</taxon>
        <taxon>Pterygota</taxon>
        <taxon>Neoptera</taxon>
        <taxon>Endopterygota</taxon>
        <taxon>Lepidoptera</taxon>
        <taxon>Glossata</taxon>
        <taxon>Ditrysia</taxon>
        <taxon>Noctuoidea</taxon>
        <taxon>Noctuidae</taxon>
        <taxon>Noctuinae</taxon>
        <taxon>Hadenini</taxon>
        <taxon>Mythimna</taxon>
    </lineage>
</organism>
<accession>A0AAD8DRH7</accession>
<dbReference type="GO" id="GO:0003677">
    <property type="term" value="F:DNA binding"/>
    <property type="evidence" value="ECO:0007669"/>
    <property type="project" value="InterPro"/>
</dbReference>
<feature type="compositionally biased region" description="Basic and acidic residues" evidence="1">
    <location>
        <begin position="140"/>
        <end position="150"/>
    </location>
</feature>
<feature type="region of interest" description="Disordered" evidence="1">
    <location>
        <begin position="95"/>
        <end position="167"/>
    </location>
</feature>
<feature type="compositionally biased region" description="Polar residues" evidence="1">
    <location>
        <begin position="95"/>
        <end position="106"/>
    </location>
</feature>
<gene>
    <name evidence="3" type="ORF">PYW07_010210</name>
</gene>
<comment type="caution">
    <text evidence="3">The sequence shown here is derived from an EMBL/GenBank/DDBJ whole genome shotgun (WGS) entry which is preliminary data.</text>
</comment>
<dbReference type="Proteomes" id="UP001231518">
    <property type="component" value="Chromosome 24"/>
</dbReference>
<name>A0AAD8DRH7_MYTSE</name>
<feature type="domain" description="BEN" evidence="2">
    <location>
        <begin position="188"/>
        <end position="266"/>
    </location>
</feature>
<sequence length="266" mass="29671">MISYYDVVNVDTRTFNETGLQPRESIMIRVMDIQNEKVKNASLLSGREVRTGTLETSSYSPIPKVLDVRNDYSDSSSDSEGSPKVELNRFASTYTPQYEHQLSTSKQIRDNNNESSFTEPNVDEPQIEPNNPDYEENAIEEERQSNRGEQEANSSMNNAEPISNSNPLHVRRMSAQSTNDIGDEVPIGDGHAMVPVTVLTAIDWKSYTKATRLLLQAVFPRRVLAKSSLTGRPSPAFMGKPAKDMLDPLLVEDSIITVTDNCEVPV</sequence>
<dbReference type="AlphaFoldDB" id="A0AAD8DRH7"/>
<evidence type="ECO:0000259" key="2">
    <source>
        <dbReference type="PROSITE" id="PS51457"/>
    </source>
</evidence>